<proteinExistence type="predicted"/>
<name>A0AA48X529_9CAUD</name>
<dbReference type="Proteomes" id="UP000827556">
    <property type="component" value="Segment"/>
</dbReference>
<accession>A0AA48X529</accession>
<protein>
    <submittedName>
        <fullName evidence="1">Uncharacterized protein</fullName>
    </submittedName>
</protein>
<organism evidence="1 2">
    <name type="scientific">Methanoculleus virus Blf4</name>
    <dbReference type="NCBI Taxonomy" id="3070925"/>
    <lineage>
        <taxon>Viruses</taxon>
        <taxon>Duplodnaviria</taxon>
        <taxon>Heunggongvirae</taxon>
        <taxon>Uroviricota</taxon>
        <taxon>Caudoviricetes</taxon>
        <taxon>Pungoviridae</taxon>
        <taxon>Flagovirus</taxon>
        <taxon>Flagovirus limi</taxon>
    </lineage>
</organism>
<evidence type="ECO:0000313" key="2">
    <source>
        <dbReference type="Proteomes" id="UP000827556"/>
    </source>
</evidence>
<keyword evidence="2" id="KW-1185">Reference proteome</keyword>
<reference evidence="2" key="1">
    <citation type="submission" date="2021-05" db="EMBL/GenBank/DDBJ databases">
        <authorList>
            <person name="Kupczok A."/>
            <person name="Weidenbach K."/>
            <person name="Wolf S."/>
            <person name="Fischer M.A."/>
            <person name="Kern T."/>
            <person name="Reetz J."/>
            <person name="Urbanska N."/>
            <person name="Kunzel S."/>
            <person name="Schmitz R.A."/>
            <person name="Rother M."/>
        </authorList>
    </citation>
    <scope>NUCLEOTIDE SEQUENCE [LARGE SCALE GENOMIC DNA]</scope>
</reference>
<dbReference type="EMBL" id="MZ171369">
    <property type="protein sequence ID" value="QXM18666.1"/>
    <property type="molecule type" value="Genomic_DNA"/>
</dbReference>
<sequence>MTETKRCTGCGEVKSLEEFRRDRSKKQGRHSRCRECERQYRRIHHPRSTAHSQEYPLLRDRAWVDQQYSREFRSIAEIATMVGCSYWTARLAIKRHQIPMIPSGVRRTLRARLDAQREGVRA</sequence>
<evidence type="ECO:0000313" key="1">
    <source>
        <dbReference type="EMBL" id="QXM18666.1"/>
    </source>
</evidence>